<feature type="signal peptide" evidence="1">
    <location>
        <begin position="1"/>
        <end position="16"/>
    </location>
</feature>
<feature type="domain" description="Metallo-beta-lactamase" evidence="2">
    <location>
        <begin position="63"/>
        <end position="232"/>
    </location>
</feature>
<keyword evidence="1" id="KW-0732">Signal</keyword>
<name>A0A6A6HBX2_VIRVR</name>
<dbReference type="EMBL" id="ML991790">
    <property type="protein sequence ID" value="KAF2235547.1"/>
    <property type="molecule type" value="Genomic_DNA"/>
</dbReference>
<dbReference type="PANTHER" id="PTHR42951">
    <property type="entry name" value="METALLO-BETA-LACTAMASE DOMAIN-CONTAINING"/>
    <property type="match status" value="1"/>
</dbReference>
<dbReference type="SMART" id="SM00849">
    <property type="entry name" value="Lactamase_B"/>
    <property type="match status" value="1"/>
</dbReference>
<evidence type="ECO:0000313" key="4">
    <source>
        <dbReference type="Proteomes" id="UP000800092"/>
    </source>
</evidence>
<dbReference type="OrthoDB" id="449487at2759"/>
<evidence type="ECO:0000259" key="2">
    <source>
        <dbReference type="SMART" id="SM00849"/>
    </source>
</evidence>
<dbReference type="Pfam" id="PF00753">
    <property type="entry name" value="Lactamase_B"/>
    <property type="match status" value="1"/>
</dbReference>
<sequence length="352" mass="38000">MHFFSVLFATATVATGVVYLPESVVPTYAPIPAAANEPPVSNSTGYRVDNFGAGAYMVTDGSYQAAFFVTTTSVVVVDAPPTIGNKLLPAIRTITQLPVSHVVYSHAHADHIGAAYLYGSNKTLEIIAHRLTAEELAETSDPNRPAPTTTFEHSYKLQVDNQTLDLSYKGPNHEPGNIFIYSKSSKVLMVVDIAVPGWGPFASLMEAQNVPGFLKAFDQILAYDFDHYIGGHLDRSGTRADVQLEQEYLTDLFNNCKDALLLSGDPPNSTNPISSGAVIAPVIAANPGNSWAEFKVYLDTVADFCNNKTNEKWLTRLAGVDPFGPENAFAMMESIRIDYGILGPFGVGNSLT</sequence>
<reference evidence="3" key="1">
    <citation type="journal article" date="2020" name="Stud. Mycol.">
        <title>101 Dothideomycetes genomes: a test case for predicting lifestyles and emergence of pathogens.</title>
        <authorList>
            <person name="Haridas S."/>
            <person name="Albert R."/>
            <person name="Binder M."/>
            <person name="Bloem J."/>
            <person name="Labutti K."/>
            <person name="Salamov A."/>
            <person name="Andreopoulos B."/>
            <person name="Baker S."/>
            <person name="Barry K."/>
            <person name="Bills G."/>
            <person name="Bluhm B."/>
            <person name="Cannon C."/>
            <person name="Castanera R."/>
            <person name="Culley D."/>
            <person name="Daum C."/>
            <person name="Ezra D."/>
            <person name="Gonzalez J."/>
            <person name="Henrissat B."/>
            <person name="Kuo A."/>
            <person name="Liang C."/>
            <person name="Lipzen A."/>
            <person name="Lutzoni F."/>
            <person name="Magnuson J."/>
            <person name="Mondo S."/>
            <person name="Nolan M."/>
            <person name="Ohm R."/>
            <person name="Pangilinan J."/>
            <person name="Park H.-J."/>
            <person name="Ramirez L."/>
            <person name="Alfaro M."/>
            <person name="Sun H."/>
            <person name="Tritt A."/>
            <person name="Yoshinaga Y."/>
            <person name="Zwiers L.-H."/>
            <person name="Turgeon B."/>
            <person name="Goodwin S."/>
            <person name="Spatafora J."/>
            <person name="Crous P."/>
            <person name="Grigoriev I."/>
        </authorList>
    </citation>
    <scope>NUCLEOTIDE SEQUENCE</scope>
    <source>
        <strain evidence="3">Tuck. ex Michener</strain>
    </source>
</reference>
<dbReference type="SUPFAM" id="SSF56281">
    <property type="entry name" value="Metallo-hydrolase/oxidoreductase"/>
    <property type="match status" value="1"/>
</dbReference>
<gene>
    <name evidence="3" type="ORF">EV356DRAFT_500041</name>
</gene>
<dbReference type="Proteomes" id="UP000800092">
    <property type="component" value="Unassembled WGS sequence"/>
</dbReference>
<evidence type="ECO:0000313" key="3">
    <source>
        <dbReference type="EMBL" id="KAF2235547.1"/>
    </source>
</evidence>
<proteinExistence type="predicted"/>
<dbReference type="InterPro" id="IPR001279">
    <property type="entry name" value="Metallo-B-lactamas"/>
</dbReference>
<organism evidence="3 4">
    <name type="scientific">Viridothelium virens</name>
    <name type="common">Speckled blister lichen</name>
    <name type="synonym">Trypethelium virens</name>
    <dbReference type="NCBI Taxonomy" id="1048519"/>
    <lineage>
        <taxon>Eukaryota</taxon>
        <taxon>Fungi</taxon>
        <taxon>Dikarya</taxon>
        <taxon>Ascomycota</taxon>
        <taxon>Pezizomycotina</taxon>
        <taxon>Dothideomycetes</taxon>
        <taxon>Dothideomycetes incertae sedis</taxon>
        <taxon>Trypetheliales</taxon>
        <taxon>Trypetheliaceae</taxon>
        <taxon>Viridothelium</taxon>
    </lineage>
</organism>
<dbReference type="AlphaFoldDB" id="A0A6A6HBX2"/>
<dbReference type="CDD" id="cd16276">
    <property type="entry name" value="metallo-hydrolase-like_MBL-fold"/>
    <property type="match status" value="1"/>
</dbReference>
<keyword evidence="3" id="KW-0378">Hydrolase</keyword>
<accession>A0A6A6HBX2</accession>
<evidence type="ECO:0000256" key="1">
    <source>
        <dbReference type="SAM" id="SignalP"/>
    </source>
</evidence>
<feature type="chain" id="PRO_5025627950" evidence="1">
    <location>
        <begin position="17"/>
        <end position="352"/>
    </location>
</feature>
<dbReference type="InterPro" id="IPR050855">
    <property type="entry name" value="NDM-1-like"/>
</dbReference>
<dbReference type="PANTHER" id="PTHR42951:SF4">
    <property type="entry name" value="ACYL-COENZYME A THIOESTERASE MBLAC2"/>
    <property type="match status" value="1"/>
</dbReference>
<dbReference type="InterPro" id="IPR036866">
    <property type="entry name" value="RibonucZ/Hydroxyglut_hydro"/>
</dbReference>
<protein>
    <submittedName>
        <fullName evidence="3">Metallo-hydrolase/oxidoreductase</fullName>
    </submittedName>
</protein>
<keyword evidence="4" id="KW-1185">Reference proteome</keyword>
<dbReference type="Gene3D" id="3.60.15.10">
    <property type="entry name" value="Ribonuclease Z/Hydroxyacylglutathione hydrolase-like"/>
    <property type="match status" value="1"/>
</dbReference>
<dbReference type="GO" id="GO:0016787">
    <property type="term" value="F:hydrolase activity"/>
    <property type="evidence" value="ECO:0007669"/>
    <property type="project" value="UniProtKB-KW"/>
</dbReference>